<evidence type="ECO:0000313" key="5">
    <source>
        <dbReference type="Proteomes" id="UP000054558"/>
    </source>
</evidence>
<dbReference type="SUPFAM" id="SSF55347">
    <property type="entry name" value="Glyceraldehyde-3-phosphate dehydrogenase-like, C-terminal domain"/>
    <property type="match status" value="1"/>
</dbReference>
<dbReference type="OrthoDB" id="64915at2759"/>
<dbReference type="PANTHER" id="PTHR42840">
    <property type="entry name" value="NAD(P)-BINDING ROSSMANN-FOLD SUPERFAMILY PROTEIN-RELATED"/>
    <property type="match status" value="1"/>
</dbReference>
<name>A0A1Y1IMK3_KLENI</name>
<dbReference type="GO" id="GO:0016491">
    <property type="term" value="F:oxidoreductase activity"/>
    <property type="evidence" value="ECO:0000318"/>
    <property type="project" value="GO_Central"/>
</dbReference>
<dbReference type="Pfam" id="PF22725">
    <property type="entry name" value="GFO_IDH_MocA_C3"/>
    <property type="match status" value="1"/>
</dbReference>
<dbReference type="GO" id="GO:0006740">
    <property type="term" value="P:NADPH regeneration"/>
    <property type="evidence" value="ECO:0000318"/>
    <property type="project" value="GO_Central"/>
</dbReference>
<dbReference type="OMA" id="IWVGMDE"/>
<feature type="domain" description="GFO/IDH/MocA-like oxidoreductase" evidence="3">
    <location>
        <begin position="158"/>
        <end position="273"/>
    </location>
</feature>
<dbReference type="PANTHER" id="PTHR42840:SF5">
    <property type="entry name" value="NAD(P)-BINDING ROSSMANN-FOLD SUPERFAMILY PROTEIN"/>
    <property type="match status" value="1"/>
</dbReference>
<dbReference type="EMBL" id="DF237721">
    <property type="protein sequence ID" value="GAQ91362.1"/>
    <property type="molecule type" value="Genomic_DNA"/>
</dbReference>
<keyword evidence="5" id="KW-1185">Reference proteome</keyword>
<dbReference type="InterPro" id="IPR000683">
    <property type="entry name" value="Gfo/Idh/MocA-like_OxRdtase_N"/>
</dbReference>
<sequence>MATAERPTLALLGTGIFAKDAYLKFLGVLSGKFSLLYVWSRSEAGAVQFTGLVKDFAPGAKAVWGDQGLDTVFDSPVHAVAIVLPAQIQPALVARALQARKHVIQEKPVGVNAAHVLETLKVYKDLAAKLGPTTPIWAVAENYRFEPALLEAAQLVQQAGDMMAVQMTIETPMAKTNGYFPRPDKWRGDPAFTGTFFTDGAVHFVAGLRLISGQEVTSVSALASNVDKDFPWPDTLCGVAKLYNGAPCSILISYGARARNIRWRVIASNGTVEVERGSLDGKHGYTTRLFTPDGVKTEKFHPFSGVQDELDAFIADVQTAITKGSVSQHPRGSAVEGLKDLAVVEAALKSSINNGTWQKVDSIDQILYC</sequence>
<accession>A0A1Y1IMK3</accession>
<evidence type="ECO:0000259" key="2">
    <source>
        <dbReference type="Pfam" id="PF01408"/>
    </source>
</evidence>
<dbReference type="Gene3D" id="3.40.50.720">
    <property type="entry name" value="NAD(P)-binding Rossmann-like Domain"/>
    <property type="match status" value="1"/>
</dbReference>
<proteinExistence type="inferred from homology"/>
<evidence type="ECO:0000313" key="4">
    <source>
        <dbReference type="EMBL" id="GAQ91362.1"/>
    </source>
</evidence>
<dbReference type="Proteomes" id="UP000054558">
    <property type="component" value="Unassembled WGS sequence"/>
</dbReference>
<gene>
    <name evidence="4" type="ORF">KFL_007720040</name>
</gene>
<dbReference type="InterPro" id="IPR055170">
    <property type="entry name" value="GFO_IDH_MocA-like_dom"/>
</dbReference>
<dbReference type="STRING" id="105231.A0A1Y1IMK3"/>
<evidence type="ECO:0000259" key="3">
    <source>
        <dbReference type="Pfam" id="PF22725"/>
    </source>
</evidence>
<dbReference type="SUPFAM" id="SSF51735">
    <property type="entry name" value="NAD(P)-binding Rossmann-fold domains"/>
    <property type="match status" value="1"/>
</dbReference>
<reference evidence="4 5" key="1">
    <citation type="journal article" date="2014" name="Nat. Commun.">
        <title>Klebsormidium flaccidum genome reveals primary factors for plant terrestrial adaptation.</title>
        <authorList>
            <person name="Hori K."/>
            <person name="Maruyama F."/>
            <person name="Fujisawa T."/>
            <person name="Togashi T."/>
            <person name="Yamamoto N."/>
            <person name="Seo M."/>
            <person name="Sato S."/>
            <person name="Yamada T."/>
            <person name="Mori H."/>
            <person name="Tajima N."/>
            <person name="Moriyama T."/>
            <person name="Ikeuchi M."/>
            <person name="Watanabe M."/>
            <person name="Wada H."/>
            <person name="Kobayashi K."/>
            <person name="Saito M."/>
            <person name="Masuda T."/>
            <person name="Sasaki-Sekimoto Y."/>
            <person name="Mashiguchi K."/>
            <person name="Awai K."/>
            <person name="Shimojima M."/>
            <person name="Masuda S."/>
            <person name="Iwai M."/>
            <person name="Nobusawa T."/>
            <person name="Narise T."/>
            <person name="Kondo S."/>
            <person name="Saito H."/>
            <person name="Sato R."/>
            <person name="Murakawa M."/>
            <person name="Ihara Y."/>
            <person name="Oshima-Yamada Y."/>
            <person name="Ohtaka K."/>
            <person name="Satoh M."/>
            <person name="Sonobe K."/>
            <person name="Ishii M."/>
            <person name="Ohtani R."/>
            <person name="Kanamori-Sato M."/>
            <person name="Honoki R."/>
            <person name="Miyazaki D."/>
            <person name="Mochizuki H."/>
            <person name="Umetsu J."/>
            <person name="Higashi K."/>
            <person name="Shibata D."/>
            <person name="Kamiya Y."/>
            <person name="Sato N."/>
            <person name="Nakamura Y."/>
            <person name="Tabata S."/>
            <person name="Ida S."/>
            <person name="Kurokawa K."/>
            <person name="Ohta H."/>
        </authorList>
    </citation>
    <scope>NUCLEOTIDE SEQUENCE [LARGE SCALE GENOMIC DNA]</scope>
    <source>
        <strain evidence="4 5">NIES-2285</strain>
    </source>
</reference>
<dbReference type="AlphaFoldDB" id="A0A1Y1IMK3"/>
<dbReference type="Pfam" id="PF01408">
    <property type="entry name" value="GFO_IDH_MocA"/>
    <property type="match status" value="1"/>
</dbReference>
<evidence type="ECO:0008006" key="6">
    <source>
        <dbReference type="Google" id="ProtNLM"/>
    </source>
</evidence>
<protein>
    <recommendedName>
        <fullName evidence="6">Gfo/Idh/MocA-like oxidoreductase N-terminal domain-containing protein</fullName>
    </recommendedName>
</protein>
<feature type="domain" description="Gfo/Idh/MocA-like oxidoreductase N-terminal" evidence="2">
    <location>
        <begin position="10"/>
        <end position="124"/>
    </location>
</feature>
<organism evidence="4 5">
    <name type="scientific">Klebsormidium nitens</name>
    <name type="common">Green alga</name>
    <name type="synonym">Ulothrix nitens</name>
    <dbReference type="NCBI Taxonomy" id="105231"/>
    <lineage>
        <taxon>Eukaryota</taxon>
        <taxon>Viridiplantae</taxon>
        <taxon>Streptophyta</taxon>
        <taxon>Klebsormidiophyceae</taxon>
        <taxon>Klebsormidiales</taxon>
        <taxon>Klebsormidiaceae</taxon>
        <taxon>Klebsormidium</taxon>
    </lineage>
</organism>
<dbReference type="InterPro" id="IPR036291">
    <property type="entry name" value="NAD(P)-bd_dom_sf"/>
</dbReference>
<comment type="similarity">
    <text evidence="1">Belongs to the Gfo/Idh/MocA family.</text>
</comment>
<dbReference type="GO" id="GO:0000166">
    <property type="term" value="F:nucleotide binding"/>
    <property type="evidence" value="ECO:0007669"/>
    <property type="project" value="InterPro"/>
</dbReference>
<dbReference type="Gene3D" id="3.30.360.10">
    <property type="entry name" value="Dihydrodipicolinate Reductase, domain 2"/>
    <property type="match status" value="1"/>
</dbReference>
<evidence type="ECO:0000256" key="1">
    <source>
        <dbReference type="ARBA" id="ARBA00010928"/>
    </source>
</evidence>